<dbReference type="PANTHER" id="PTHR30537:SF5">
    <property type="entry name" value="HTH-TYPE TRANSCRIPTIONAL ACTIVATOR TTDR-RELATED"/>
    <property type="match status" value="1"/>
</dbReference>
<evidence type="ECO:0000256" key="3">
    <source>
        <dbReference type="ARBA" id="ARBA00023125"/>
    </source>
</evidence>
<dbReference type="PROSITE" id="PS50931">
    <property type="entry name" value="HTH_LYSR"/>
    <property type="match status" value="1"/>
</dbReference>
<feature type="domain" description="HTH lysR-type" evidence="5">
    <location>
        <begin position="13"/>
        <end position="70"/>
    </location>
</feature>
<dbReference type="PANTHER" id="PTHR30537">
    <property type="entry name" value="HTH-TYPE TRANSCRIPTIONAL REGULATOR"/>
    <property type="match status" value="1"/>
</dbReference>
<organism evidence="6 7">
    <name type="scientific">Burkholderia stagnalis</name>
    <dbReference type="NCBI Taxonomy" id="1503054"/>
    <lineage>
        <taxon>Bacteria</taxon>
        <taxon>Pseudomonadati</taxon>
        <taxon>Pseudomonadota</taxon>
        <taxon>Betaproteobacteria</taxon>
        <taxon>Burkholderiales</taxon>
        <taxon>Burkholderiaceae</taxon>
        <taxon>Burkholderia</taxon>
        <taxon>Burkholderia cepacia complex</taxon>
    </lineage>
</organism>
<evidence type="ECO:0000259" key="5">
    <source>
        <dbReference type="PROSITE" id="PS50931"/>
    </source>
</evidence>
<keyword evidence="3" id="KW-0238">DNA-binding</keyword>
<evidence type="ECO:0000256" key="2">
    <source>
        <dbReference type="ARBA" id="ARBA00023015"/>
    </source>
</evidence>
<dbReference type="EMBL" id="VZOK01000014">
    <property type="protein sequence ID" value="KAB0638453.1"/>
    <property type="molecule type" value="Genomic_DNA"/>
</dbReference>
<dbReference type="Pfam" id="PF03466">
    <property type="entry name" value="LysR_substrate"/>
    <property type="match status" value="1"/>
</dbReference>
<dbReference type="InterPro" id="IPR000847">
    <property type="entry name" value="LysR_HTH_N"/>
</dbReference>
<accession>A0A6L3MZ65</accession>
<dbReference type="SUPFAM" id="SSF46785">
    <property type="entry name" value="Winged helix' DNA-binding domain"/>
    <property type="match status" value="1"/>
</dbReference>
<protein>
    <submittedName>
        <fullName evidence="6">LysR family transcriptional regulator</fullName>
    </submittedName>
</protein>
<comment type="caution">
    <text evidence="6">The sequence shown here is derived from an EMBL/GenBank/DDBJ whole genome shotgun (WGS) entry which is preliminary data.</text>
</comment>
<evidence type="ECO:0000313" key="7">
    <source>
        <dbReference type="Proteomes" id="UP000473470"/>
    </source>
</evidence>
<keyword evidence="4" id="KW-0804">Transcription</keyword>
<gene>
    <name evidence="6" type="ORF">F7R25_11785</name>
</gene>
<evidence type="ECO:0000256" key="4">
    <source>
        <dbReference type="ARBA" id="ARBA00023163"/>
    </source>
</evidence>
<dbReference type="Gene3D" id="1.10.10.10">
    <property type="entry name" value="Winged helix-like DNA-binding domain superfamily/Winged helix DNA-binding domain"/>
    <property type="match status" value="1"/>
</dbReference>
<dbReference type="GO" id="GO:0003700">
    <property type="term" value="F:DNA-binding transcription factor activity"/>
    <property type="evidence" value="ECO:0007669"/>
    <property type="project" value="InterPro"/>
</dbReference>
<evidence type="ECO:0000313" key="6">
    <source>
        <dbReference type="EMBL" id="KAB0638453.1"/>
    </source>
</evidence>
<comment type="similarity">
    <text evidence="1">Belongs to the LysR transcriptional regulatory family.</text>
</comment>
<dbReference type="InterPro" id="IPR036390">
    <property type="entry name" value="WH_DNA-bd_sf"/>
</dbReference>
<dbReference type="InterPro" id="IPR058163">
    <property type="entry name" value="LysR-type_TF_proteobact-type"/>
</dbReference>
<dbReference type="Pfam" id="PF00126">
    <property type="entry name" value="HTH_1"/>
    <property type="match status" value="1"/>
</dbReference>
<dbReference type="SUPFAM" id="SSF53850">
    <property type="entry name" value="Periplasmic binding protein-like II"/>
    <property type="match status" value="1"/>
</dbReference>
<dbReference type="RefSeq" id="WP_081069832.1">
    <property type="nucleotide sequence ID" value="NZ_CABVPM010000008.1"/>
</dbReference>
<dbReference type="InterPro" id="IPR036388">
    <property type="entry name" value="WH-like_DNA-bd_sf"/>
</dbReference>
<sequence>MADNPGIKAHTMLDLEDLRVIRAIGASRSLASAARLLDLTPPAVTIRLQKMEERLGVRLAVRKSKGISLTDEGQRLYQEALDILERVEALPVHISGDHGEVQGTLRVVAPFGFGRKYVSRIVRDVQLAHPKLEISLHLSESPLTSAPGADVVVHVGNLRSSSWVGYPLAPNERFLCASPKYARRIKDLNHPSDLARYNCLCLRENDEDVPRWRFSQPGDNESDPRRSAVIRVAGALSSNDGTVITEWALAGLGIVERSEWDVAPLLANGKLVRLLPDWHLPSAPVTALLPSRTGRSVRQRIFLEAAKQFLSPPPWRNRA</sequence>
<dbReference type="AlphaFoldDB" id="A0A6L3MZ65"/>
<keyword evidence="2" id="KW-0805">Transcription regulation</keyword>
<reference evidence="6 7" key="1">
    <citation type="submission" date="2019-09" db="EMBL/GenBank/DDBJ databases">
        <title>Draft genome sequences of 48 bacterial type strains from the CCUG.</title>
        <authorList>
            <person name="Tunovic T."/>
            <person name="Pineiro-Iglesias B."/>
            <person name="Unosson C."/>
            <person name="Inganas E."/>
            <person name="Ohlen M."/>
            <person name="Cardew S."/>
            <person name="Jensie-Markopoulos S."/>
            <person name="Salva-Serra F."/>
            <person name="Jaen-Luchoro D."/>
            <person name="Karlsson R."/>
            <person name="Svensson-Stadler L."/>
            <person name="Chun J."/>
            <person name="Moore E."/>
        </authorList>
    </citation>
    <scope>NUCLEOTIDE SEQUENCE [LARGE SCALE GENOMIC DNA]</scope>
    <source>
        <strain evidence="6 7">CCUG 65686</strain>
    </source>
</reference>
<dbReference type="GO" id="GO:0043565">
    <property type="term" value="F:sequence-specific DNA binding"/>
    <property type="evidence" value="ECO:0007669"/>
    <property type="project" value="TreeGrafter"/>
</dbReference>
<evidence type="ECO:0000256" key="1">
    <source>
        <dbReference type="ARBA" id="ARBA00009437"/>
    </source>
</evidence>
<proteinExistence type="inferred from homology"/>
<dbReference type="Gene3D" id="3.40.190.290">
    <property type="match status" value="1"/>
</dbReference>
<dbReference type="InterPro" id="IPR005119">
    <property type="entry name" value="LysR_subst-bd"/>
</dbReference>
<dbReference type="Proteomes" id="UP000473470">
    <property type="component" value="Unassembled WGS sequence"/>
</dbReference>
<name>A0A6L3MZ65_9BURK</name>
<dbReference type="GO" id="GO:0006351">
    <property type="term" value="P:DNA-templated transcription"/>
    <property type="evidence" value="ECO:0007669"/>
    <property type="project" value="TreeGrafter"/>
</dbReference>